<evidence type="ECO:0000256" key="1">
    <source>
        <dbReference type="RuleBase" id="RU004003"/>
    </source>
</evidence>
<comment type="similarity">
    <text evidence="1">Belongs to the bacterial secretin family.</text>
</comment>
<evidence type="ECO:0000259" key="3">
    <source>
        <dbReference type="Pfam" id="PF00263"/>
    </source>
</evidence>
<evidence type="ECO:0000313" key="5">
    <source>
        <dbReference type="Proteomes" id="UP000003165"/>
    </source>
</evidence>
<evidence type="ECO:0000313" key="4">
    <source>
        <dbReference type="EMBL" id="EEG06919.1"/>
    </source>
</evidence>
<accession>B9Z8I1</accession>
<organism evidence="4 5">
    <name type="scientific">Pseudogulbenkiania ferrooxidans 2002</name>
    <dbReference type="NCBI Taxonomy" id="279714"/>
    <lineage>
        <taxon>Bacteria</taxon>
        <taxon>Pseudomonadati</taxon>
        <taxon>Pseudomonadota</taxon>
        <taxon>Betaproteobacteria</taxon>
        <taxon>Neisseriales</taxon>
        <taxon>Chromobacteriaceae</taxon>
        <taxon>Pseudogulbenkiania</taxon>
    </lineage>
</organism>
<dbReference type="RefSeq" id="WP_008955685.1">
    <property type="nucleotide sequence ID" value="NZ_ACIS01000013.1"/>
</dbReference>
<dbReference type="GO" id="GO:0015627">
    <property type="term" value="C:type II protein secretion system complex"/>
    <property type="evidence" value="ECO:0007669"/>
    <property type="project" value="TreeGrafter"/>
</dbReference>
<feature type="domain" description="Type II/III secretion system secretin-like" evidence="3">
    <location>
        <begin position="269"/>
        <end position="402"/>
    </location>
</feature>
<proteinExistence type="inferred from homology"/>
<dbReference type="Proteomes" id="UP000003165">
    <property type="component" value="Unassembled WGS sequence"/>
</dbReference>
<reference evidence="4 5" key="1">
    <citation type="submission" date="2009-02" db="EMBL/GenBank/DDBJ databases">
        <title>Sequencing of the draft genome and assembly of Lutiella nitroferrum 2002.</title>
        <authorList>
            <consortium name="US DOE Joint Genome Institute (JGI-PGF)"/>
            <person name="Lucas S."/>
            <person name="Copeland A."/>
            <person name="Lapidus A."/>
            <person name="Glavina del Rio T."/>
            <person name="Tice H."/>
            <person name="Bruce D."/>
            <person name="Goodwin L."/>
            <person name="Pitluck S."/>
            <person name="Larimer F."/>
            <person name="Land M.L."/>
            <person name="Hauser L."/>
            <person name="Coates J.D."/>
        </authorList>
    </citation>
    <scope>NUCLEOTIDE SEQUENCE [LARGE SCALE GENOMIC DNA]</scope>
    <source>
        <strain evidence="4 5">2002</strain>
    </source>
</reference>
<protein>
    <submittedName>
        <fullName evidence="4">Type II and III secretion system protein</fullName>
    </submittedName>
</protein>
<keyword evidence="5" id="KW-1185">Reference proteome</keyword>
<comment type="caution">
    <text evidence="4">The sequence shown here is derived from an EMBL/GenBank/DDBJ whole genome shotgun (WGS) entry which is preliminary data.</text>
</comment>
<dbReference type="PANTHER" id="PTHR30332">
    <property type="entry name" value="PROBABLE GENERAL SECRETION PATHWAY PROTEIN D"/>
    <property type="match status" value="1"/>
</dbReference>
<evidence type="ECO:0000256" key="2">
    <source>
        <dbReference type="SAM" id="SignalP"/>
    </source>
</evidence>
<dbReference type="eggNOG" id="COG1450">
    <property type="taxonomic scope" value="Bacteria"/>
</dbReference>
<dbReference type="InterPro" id="IPR050810">
    <property type="entry name" value="Bact_Secretion_Sys_Channel"/>
</dbReference>
<dbReference type="GO" id="GO:0009306">
    <property type="term" value="P:protein secretion"/>
    <property type="evidence" value="ECO:0007669"/>
    <property type="project" value="InterPro"/>
</dbReference>
<dbReference type="Pfam" id="PF00263">
    <property type="entry name" value="Secretin"/>
    <property type="match status" value="1"/>
</dbReference>
<feature type="chain" id="PRO_5002895271" evidence="2">
    <location>
        <begin position="19"/>
        <end position="427"/>
    </location>
</feature>
<feature type="signal peptide" evidence="2">
    <location>
        <begin position="1"/>
        <end position="18"/>
    </location>
</feature>
<name>B9Z8I1_9NEIS</name>
<keyword evidence="2" id="KW-0732">Signal</keyword>
<gene>
    <name evidence="4" type="ORF">FuraDRAFT_3667</name>
</gene>
<dbReference type="InterPro" id="IPR004846">
    <property type="entry name" value="T2SS/T3SS_dom"/>
</dbReference>
<dbReference type="EMBL" id="ACIS01000013">
    <property type="protein sequence ID" value="EEG06919.1"/>
    <property type="molecule type" value="Genomic_DNA"/>
</dbReference>
<dbReference type="GO" id="GO:0016020">
    <property type="term" value="C:membrane"/>
    <property type="evidence" value="ECO:0007669"/>
    <property type="project" value="UniProtKB-SubCell"/>
</dbReference>
<dbReference type="PANTHER" id="PTHR30332:SF17">
    <property type="entry name" value="TYPE IV PILIATION SYSTEM PROTEIN DR_0774-RELATED"/>
    <property type="match status" value="1"/>
</dbReference>
<sequence precursor="true">MKRSLIVLSLLLAVSAQAAPPLVTKPPAPVAPAAQPPAPKFDFQGVNVAQVIALLYGEVLKQPYVLDPNVLGDQRLVSFRFDASKGELRTFLRAFLDSLGFAIEMRGGVDFVTVKPAEQKGPALELFVYRPKYRDLAYLTELLRPLFKNGSFTVNRTVRAAPGNASSTPAPSGTAAALIDQKSDVMVFQGTAAEIDMLKRVLPQVDTAMGEVLVKGVVYEVSTGQNEASGFQLALSLLGGKLGVTIGTPPKGDNAITLKTGAIDAAIGALAGDSRFKVVSTPYLRVKSGRSASLTVGQDVPVLGSVSYPQGGGTPVRSIEYKSSGVIFNIAPQVRDRTIDLEVSQQVSNFVKTETGVDDSPTLIKRELRTHVSALDGELIVLGGLRDEKDNASRTGLSFLPDFLRARSSSSNQTEILLMLQLTKTAS</sequence>
<dbReference type="AlphaFoldDB" id="B9Z8I1"/>